<dbReference type="HOGENOM" id="CLU_2816231_0_0_1"/>
<dbReference type="AlphaFoldDB" id="G7JBU8"/>
<reference evidence="2 4" key="2">
    <citation type="journal article" date="2014" name="BMC Genomics">
        <title>An improved genome release (version Mt4.0) for the model legume Medicago truncatula.</title>
        <authorList>
            <person name="Tang H."/>
            <person name="Krishnakumar V."/>
            <person name="Bidwell S."/>
            <person name="Rosen B."/>
            <person name="Chan A."/>
            <person name="Zhou S."/>
            <person name="Gentzbittel L."/>
            <person name="Childs K.L."/>
            <person name="Yandell M."/>
            <person name="Gundlach H."/>
            <person name="Mayer K.F."/>
            <person name="Schwartz D.C."/>
            <person name="Town C.D."/>
        </authorList>
    </citation>
    <scope>GENOME REANNOTATION</scope>
    <source>
        <strain evidence="3 4">cv. Jemalong A17</strain>
    </source>
</reference>
<evidence type="ECO:0000256" key="1">
    <source>
        <dbReference type="SAM" id="SignalP"/>
    </source>
</evidence>
<feature type="chain" id="PRO_5014572808" evidence="1">
    <location>
        <begin position="27"/>
        <end position="67"/>
    </location>
</feature>
<dbReference type="Proteomes" id="UP000002051">
    <property type="component" value="Chromosome 3"/>
</dbReference>
<name>G7JBU8_MEDTR</name>
<dbReference type="EMBL" id="CM001219">
    <property type="protein sequence ID" value="AES71188.1"/>
    <property type="molecule type" value="Genomic_DNA"/>
</dbReference>
<proteinExistence type="predicted"/>
<dbReference type="PaxDb" id="3880-AES71188"/>
<organism evidence="2 4">
    <name type="scientific">Medicago truncatula</name>
    <name type="common">Barrel medic</name>
    <name type="synonym">Medicago tribuloides</name>
    <dbReference type="NCBI Taxonomy" id="3880"/>
    <lineage>
        <taxon>Eukaryota</taxon>
        <taxon>Viridiplantae</taxon>
        <taxon>Streptophyta</taxon>
        <taxon>Embryophyta</taxon>
        <taxon>Tracheophyta</taxon>
        <taxon>Spermatophyta</taxon>
        <taxon>Magnoliopsida</taxon>
        <taxon>eudicotyledons</taxon>
        <taxon>Gunneridae</taxon>
        <taxon>Pentapetalae</taxon>
        <taxon>rosids</taxon>
        <taxon>fabids</taxon>
        <taxon>Fabales</taxon>
        <taxon>Fabaceae</taxon>
        <taxon>Papilionoideae</taxon>
        <taxon>50 kb inversion clade</taxon>
        <taxon>NPAAA clade</taxon>
        <taxon>Hologalegina</taxon>
        <taxon>IRL clade</taxon>
        <taxon>Trifolieae</taxon>
        <taxon>Medicago</taxon>
    </lineage>
</organism>
<keyword evidence="1" id="KW-0732">Signal</keyword>
<feature type="signal peptide" evidence="1">
    <location>
        <begin position="1"/>
        <end position="26"/>
    </location>
</feature>
<sequence>MFSQSKRTLGLPVCLLFSFLIQSNKTVNWSGFSCKNFECLNGKKLNRGCMHCFDLVNGYENQRVKQM</sequence>
<protein>
    <submittedName>
        <fullName evidence="2">ATRAD3, putative</fullName>
    </submittedName>
</protein>
<evidence type="ECO:0000313" key="2">
    <source>
        <dbReference type="EMBL" id="AES71188.1"/>
    </source>
</evidence>
<dbReference type="EnsemblPlants" id="AES71188">
    <property type="protein sequence ID" value="AES71188"/>
    <property type="gene ID" value="MTR_3g071100"/>
</dbReference>
<reference evidence="3" key="3">
    <citation type="submission" date="2015-04" db="UniProtKB">
        <authorList>
            <consortium name="EnsemblPlants"/>
        </authorList>
    </citation>
    <scope>IDENTIFICATION</scope>
    <source>
        <strain evidence="3">cv. Jemalong A17</strain>
    </source>
</reference>
<gene>
    <name evidence="2" type="ordered locus">MTR_3g071100</name>
</gene>
<keyword evidence="4" id="KW-1185">Reference proteome</keyword>
<evidence type="ECO:0000313" key="3">
    <source>
        <dbReference type="EnsemblPlants" id="AES71188"/>
    </source>
</evidence>
<evidence type="ECO:0000313" key="4">
    <source>
        <dbReference type="Proteomes" id="UP000002051"/>
    </source>
</evidence>
<reference evidence="2 4" key="1">
    <citation type="journal article" date="2011" name="Nature">
        <title>The Medicago genome provides insight into the evolution of rhizobial symbioses.</title>
        <authorList>
            <person name="Young N.D."/>
            <person name="Debelle F."/>
            <person name="Oldroyd G.E."/>
            <person name="Geurts R."/>
            <person name="Cannon S.B."/>
            <person name="Udvardi M.K."/>
            <person name="Benedito V.A."/>
            <person name="Mayer K.F."/>
            <person name="Gouzy J."/>
            <person name="Schoof H."/>
            <person name="Van de Peer Y."/>
            <person name="Proost S."/>
            <person name="Cook D.R."/>
            <person name="Meyers B.C."/>
            <person name="Spannagl M."/>
            <person name="Cheung F."/>
            <person name="De Mita S."/>
            <person name="Krishnakumar V."/>
            <person name="Gundlach H."/>
            <person name="Zhou S."/>
            <person name="Mudge J."/>
            <person name="Bharti A.K."/>
            <person name="Murray J.D."/>
            <person name="Naoumkina M.A."/>
            <person name="Rosen B."/>
            <person name="Silverstein K.A."/>
            <person name="Tang H."/>
            <person name="Rombauts S."/>
            <person name="Zhao P.X."/>
            <person name="Zhou P."/>
            <person name="Barbe V."/>
            <person name="Bardou P."/>
            <person name="Bechner M."/>
            <person name="Bellec A."/>
            <person name="Berger A."/>
            <person name="Berges H."/>
            <person name="Bidwell S."/>
            <person name="Bisseling T."/>
            <person name="Choisne N."/>
            <person name="Couloux A."/>
            <person name="Denny R."/>
            <person name="Deshpande S."/>
            <person name="Dai X."/>
            <person name="Doyle J.J."/>
            <person name="Dudez A.M."/>
            <person name="Farmer A.D."/>
            <person name="Fouteau S."/>
            <person name="Franken C."/>
            <person name="Gibelin C."/>
            <person name="Gish J."/>
            <person name="Goldstein S."/>
            <person name="Gonzalez A.J."/>
            <person name="Green P.J."/>
            <person name="Hallab A."/>
            <person name="Hartog M."/>
            <person name="Hua A."/>
            <person name="Humphray S.J."/>
            <person name="Jeong D.H."/>
            <person name="Jing Y."/>
            <person name="Jocker A."/>
            <person name="Kenton S.M."/>
            <person name="Kim D.J."/>
            <person name="Klee K."/>
            <person name="Lai H."/>
            <person name="Lang C."/>
            <person name="Lin S."/>
            <person name="Macmil S.L."/>
            <person name="Magdelenat G."/>
            <person name="Matthews L."/>
            <person name="McCorrison J."/>
            <person name="Monaghan E.L."/>
            <person name="Mun J.H."/>
            <person name="Najar F.Z."/>
            <person name="Nicholson C."/>
            <person name="Noirot C."/>
            <person name="O'Bleness M."/>
            <person name="Paule C.R."/>
            <person name="Poulain J."/>
            <person name="Prion F."/>
            <person name="Qin B."/>
            <person name="Qu C."/>
            <person name="Retzel E.F."/>
            <person name="Riddle C."/>
            <person name="Sallet E."/>
            <person name="Samain S."/>
            <person name="Samson N."/>
            <person name="Sanders I."/>
            <person name="Saurat O."/>
            <person name="Scarpelli C."/>
            <person name="Schiex T."/>
            <person name="Segurens B."/>
            <person name="Severin A.J."/>
            <person name="Sherrier D.J."/>
            <person name="Shi R."/>
            <person name="Sims S."/>
            <person name="Singer S.R."/>
            <person name="Sinharoy S."/>
            <person name="Sterck L."/>
            <person name="Viollet A."/>
            <person name="Wang B.B."/>
            <person name="Wang K."/>
            <person name="Wang M."/>
            <person name="Wang X."/>
            <person name="Warfsmann J."/>
            <person name="Weissenbach J."/>
            <person name="White D.D."/>
            <person name="White J.D."/>
            <person name="Wiley G.B."/>
            <person name="Wincker P."/>
            <person name="Xing Y."/>
            <person name="Yang L."/>
            <person name="Yao Z."/>
            <person name="Ying F."/>
            <person name="Zhai J."/>
            <person name="Zhou L."/>
            <person name="Zuber A."/>
            <person name="Denarie J."/>
            <person name="Dixon R.A."/>
            <person name="May G.D."/>
            <person name="Schwartz D.C."/>
            <person name="Rogers J."/>
            <person name="Quetier F."/>
            <person name="Town C.D."/>
            <person name="Roe B.A."/>
        </authorList>
    </citation>
    <scope>NUCLEOTIDE SEQUENCE [LARGE SCALE GENOMIC DNA]</scope>
    <source>
        <strain evidence="2">A17</strain>
        <strain evidence="3 4">cv. Jemalong A17</strain>
    </source>
</reference>
<accession>G7JBU8</accession>